<gene>
    <name evidence="2" type="ORF">DFR28_1011092</name>
</gene>
<protein>
    <submittedName>
        <fullName evidence="2">Acyl carrier protein</fullName>
    </submittedName>
</protein>
<evidence type="ECO:0000259" key="1">
    <source>
        <dbReference type="PROSITE" id="PS50075"/>
    </source>
</evidence>
<dbReference type="Proteomes" id="UP000253083">
    <property type="component" value="Unassembled WGS sequence"/>
</dbReference>
<accession>A0A395JQR1</accession>
<dbReference type="Pfam" id="PF00550">
    <property type="entry name" value="PP-binding"/>
    <property type="match status" value="1"/>
</dbReference>
<comment type="caution">
    <text evidence="2">The sequence shown here is derived from an EMBL/GenBank/DDBJ whole genome shotgun (WGS) entry which is preliminary data.</text>
</comment>
<dbReference type="PROSITE" id="PS50075">
    <property type="entry name" value="CARRIER"/>
    <property type="match status" value="1"/>
</dbReference>
<reference evidence="2 3" key="1">
    <citation type="submission" date="2018-06" db="EMBL/GenBank/DDBJ databases">
        <title>Genomic Encyclopedia of Type Strains, Phase IV (KMG-IV): sequencing the most valuable type-strain genomes for metagenomic binning, comparative biology and taxonomic classification.</title>
        <authorList>
            <person name="Goeker M."/>
        </authorList>
    </citation>
    <scope>NUCLEOTIDE SEQUENCE [LARGE SCALE GENOMIC DNA]</scope>
    <source>
        <strain evidence="2 3">DSM 24032</strain>
    </source>
</reference>
<dbReference type="Gene3D" id="1.10.1200.10">
    <property type="entry name" value="ACP-like"/>
    <property type="match status" value="1"/>
</dbReference>
<name>A0A395JQR1_9GAMM</name>
<proteinExistence type="predicted"/>
<feature type="domain" description="Carrier" evidence="1">
    <location>
        <begin position="6"/>
        <end position="80"/>
    </location>
</feature>
<evidence type="ECO:0000313" key="3">
    <source>
        <dbReference type="Proteomes" id="UP000253083"/>
    </source>
</evidence>
<evidence type="ECO:0000313" key="2">
    <source>
        <dbReference type="EMBL" id="RBP53703.1"/>
    </source>
</evidence>
<dbReference type="InParanoid" id="A0A395JQR1"/>
<dbReference type="EMBL" id="QNRT01000001">
    <property type="protein sequence ID" value="RBP53703.1"/>
    <property type="molecule type" value="Genomic_DNA"/>
</dbReference>
<keyword evidence="3" id="KW-1185">Reference proteome</keyword>
<dbReference type="NCBIfam" id="NF003757">
    <property type="entry name" value="PRK05350.1"/>
    <property type="match status" value="1"/>
</dbReference>
<dbReference type="InterPro" id="IPR009081">
    <property type="entry name" value="PP-bd_ACP"/>
</dbReference>
<dbReference type="AlphaFoldDB" id="A0A395JQR1"/>
<dbReference type="InterPro" id="IPR036736">
    <property type="entry name" value="ACP-like_sf"/>
</dbReference>
<dbReference type="RefSeq" id="WP_113953245.1">
    <property type="nucleotide sequence ID" value="NZ_QNRT01000001.1"/>
</dbReference>
<sequence length="80" mass="9092">MAHTKQEILDHINGVLVDLFEIEEEKLVPEAKLYDDLDIDSIDTIDLLIELKKFVGRDIDADAFIDARTIGEVADVIHKM</sequence>
<dbReference type="OrthoDB" id="3392378at2"/>
<organism evidence="2 3">
    <name type="scientific">Arenicella xantha</name>
    <dbReference type="NCBI Taxonomy" id="644221"/>
    <lineage>
        <taxon>Bacteria</taxon>
        <taxon>Pseudomonadati</taxon>
        <taxon>Pseudomonadota</taxon>
        <taxon>Gammaproteobacteria</taxon>
        <taxon>Arenicellales</taxon>
        <taxon>Arenicellaceae</taxon>
        <taxon>Arenicella</taxon>
    </lineage>
</organism>
<dbReference type="SUPFAM" id="SSF47336">
    <property type="entry name" value="ACP-like"/>
    <property type="match status" value="1"/>
</dbReference>